<dbReference type="PANTHER" id="PTHR18929">
    <property type="entry name" value="PROTEIN DISULFIDE ISOMERASE"/>
    <property type="match status" value="1"/>
</dbReference>
<evidence type="ECO:0000256" key="10">
    <source>
        <dbReference type="SAM" id="SignalP"/>
    </source>
</evidence>
<reference evidence="12 13" key="1">
    <citation type="journal article" date="2008" name="Nat. Biotechnol.">
        <title>Genome sequencing and analysis of the filamentous fungus Penicillium chrysogenum.</title>
        <authorList>
            <person name="van den Berg M.A."/>
            <person name="Albang R."/>
            <person name="Albermann K."/>
            <person name="Badger J.H."/>
            <person name="Daran J.-M."/>
            <person name="Driessen A.J.M."/>
            <person name="Garcia-Estrada C."/>
            <person name="Fedorova N.D."/>
            <person name="Harris D.M."/>
            <person name="Heijne W.H.M."/>
            <person name="Joardar V.S."/>
            <person name="Kiel J.A.K.W."/>
            <person name="Kovalchuk A."/>
            <person name="Martin J.F."/>
            <person name="Nierman W.C."/>
            <person name="Nijland J.G."/>
            <person name="Pronk J.T."/>
            <person name="Roubos J.A."/>
            <person name="van der Klei I.J."/>
            <person name="van Peij N.N.M.E."/>
            <person name="Veenhuis M."/>
            <person name="von Doehren H."/>
            <person name="Wagner C."/>
            <person name="Wortman J.R."/>
            <person name="Bovenberg R.A.L."/>
        </authorList>
    </citation>
    <scope>NUCLEOTIDE SEQUENCE [LARGE SCALE GENOMIC DNA]</scope>
    <source>
        <strain evidence="13">ATCC 28089 / DSM 1075 / NRRL 1951 / Wisconsin 54-1255</strain>
    </source>
</reference>
<dbReference type="AlphaFoldDB" id="B6HUZ4"/>
<evidence type="ECO:0000313" key="13">
    <source>
        <dbReference type="Proteomes" id="UP000000724"/>
    </source>
</evidence>
<protein>
    <recommendedName>
        <fullName evidence="9">Protein disulfide-isomerase</fullName>
        <ecNumber evidence="5">5.3.4.1</ecNumber>
    </recommendedName>
</protein>
<dbReference type="EMBL" id="AM920437">
    <property type="protein sequence ID" value="CAP98745.1"/>
    <property type="molecule type" value="Genomic_DNA"/>
</dbReference>
<evidence type="ECO:0000256" key="9">
    <source>
        <dbReference type="ARBA" id="ARBA00039846"/>
    </source>
</evidence>
<evidence type="ECO:0000256" key="8">
    <source>
        <dbReference type="ARBA" id="ARBA00023284"/>
    </source>
</evidence>
<evidence type="ECO:0000256" key="2">
    <source>
        <dbReference type="ARBA" id="ARBA00002692"/>
    </source>
</evidence>
<organism evidence="12 13">
    <name type="scientific">Penicillium rubens (strain ATCC 28089 / DSM 1075 / NRRL 1951 / Wisconsin 54-1255)</name>
    <name type="common">Penicillium chrysogenum</name>
    <dbReference type="NCBI Taxonomy" id="500485"/>
    <lineage>
        <taxon>Eukaryota</taxon>
        <taxon>Fungi</taxon>
        <taxon>Dikarya</taxon>
        <taxon>Ascomycota</taxon>
        <taxon>Pezizomycotina</taxon>
        <taxon>Eurotiomycetes</taxon>
        <taxon>Eurotiomycetidae</taxon>
        <taxon>Eurotiales</taxon>
        <taxon>Aspergillaceae</taxon>
        <taxon>Penicillium</taxon>
        <taxon>Penicillium chrysogenum species complex</taxon>
    </lineage>
</organism>
<keyword evidence="8" id="KW-0676">Redox-active center</keyword>
<dbReference type="GO" id="GO:0006457">
    <property type="term" value="P:protein folding"/>
    <property type="evidence" value="ECO:0007669"/>
    <property type="project" value="TreeGrafter"/>
</dbReference>
<gene>
    <name evidence="12" type="ORF">Pc22g14570</name>
    <name evidence="12" type="ORF">PCH_Pc22g14570</name>
</gene>
<comment type="catalytic activity">
    <reaction evidence="1">
        <text>Catalyzes the rearrangement of -S-S- bonds in proteins.</text>
        <dbReference type="EC" id="5.3.4.1"/>
    </reaction>
</comment>
<keyword evidence="13" id="KW-1185">Reference proteome</keyword>
<dbReference type="PANTHER" id="PTHR18929:SF132">
    <property type="entry name" value="PROTEIN DISULFIDE-ISOMERASE A3"/>
    <property type="match status" value="1"/>
</dbReference>
<dbReference type="HOGENOM" id="CLU_1518385_0_0_1"/>
<feature type="signal peptide" evidence="10">
    <location>
        <begin position="1"/>
        <end position="19"/>
    </location>
</feature>
<evidence type="ECO:0000313" key="12">
    <source>
        <dbReference type="EMBL" id="CAP98745.1"/>
    </source>
</evidence>
<dbReference type="BioCyc" id="PCHR:PC22G14570-MONOMER"/>
<dbReference type="SUPFAM" id="SSF52833">
    <property type="entry name" value="Thioredoxin-like"/>
    <property type="match status" value="1"/>
</dbReference>
<dbReference type="Pfam" id="PF00085">
    <property type="entry name" value="Thioredoxin"/>
    <property type="match status" value="1"/>
</dbReference>
<sequence length="177" mass="20264">MRPSLYLLSLLGATTTAFTANIRTKNSDVVSLTQETFHGFMEEHDLVLANFYAPWCRHSRNLAPKFEQAATELKNDNIPLVKIDCTREERLCSDFAIGAYPTLNVFRGPESHEPYHGSRRAESRFTLGLGEACIFKPMIEIVPWTERGLSSFWFTFRHTVWDQVHLAIVAQTMTYGF</sequence>
<dbReference type="eggNOG" id="KOG0190">
    <property type="taxonomic scope" value="Eukaryota"/>
</dbReference>
<accession>B6HUZ4</accession>
<comment type="subcellular location">
    <subcellularLocation>
        <location evidence="3">Endoplasmic reticulum lumen</location>
    </subcellularLocation>
</comment>
<dbReference type="GO" id="GO:0034976">
    <property type="term" value="P:response to endoplasmic reticulum stress"/>
    <property type="evidence" value="ECO:0007669"/>
    <property type="project" value="TreeGrafter"/>
</dbReference>
<dbReference type="InterPro" id="IPR013766">
    <property type="entry name" value="Thioredoxin_domain"/>
</dbReference>
<dbReference type="EC" id="5.3.4.1" evidence="5"/>
<evidence type="ECO:0000256" key="7">
    <source>
        <dbReference type="ARBA" id="ARBA00023235"/>
    </source>
</evidence>
<evidence type="ECO:0000256" key="6">
    <source>
        <dbReference type="ARBA" id="ARBA00022824"/>
    </source>
</evidence>
<name>B6HUZ4_PENRW</name>
<evidence type="ECO:0000256" key="5">
    <source>
        <dbReference type="ARBA" id="ARBA00012723"/>
    </source>
</evidence>
<feature type="chain" id="PRO_5002846013" description="Protein disulfide-isomerase" evidence="10">
    <location>
        <begin position="20"/>
        <end position="177"/>
    </location>
</feature>
<dbReference type="OMA" id="WCRHSRN"/>
<comment type="similarity">
    <text evidence="4">Belongs to the protein disulfide isomerase family.</text>
</comment>
<evidence type="ECO:0000256" key="3">
    <source>
        <dbReference type="ARBA" id="ARBA00004319"/>
    </source>
</evidence>
<dbReference type="CDD" id="cd02961">
    <property type="entry name" value="PDI_a_family"/>
    <property type="match status" value="1"/>
</dbReference>
<keyword evidence="10" id="KW-0732">Signal</keyword>
<evidence type="ECO:0000256" key="1">
    <source>
        <dbReference type="ARBA" id="ARBA00001182"/>
    </source>
</evidence>
<dbReference type="PROSITE" id="PS51352">
    <property type="entry name" value="THIOREDOXIN_2"/>
    <property type="match status" value="1"/>
</dbReference>
<dbReference type="STRING" id="500485.B6HUZ4"/>
<dbReference type="Gene3D" id="3.40.30.10">
    <property type="entry name" value="Glutaredoxin"/>
    <property type="match status" value="1"/>
</dbReference>
<dbReference type="Proteomes" id="UP000000724">
    <property type="component" value="Contig Pc00c22"/>
</dbReference>
<dbReference type="InterPro" id="IPR036249">
    <property type="entry name" value="Thioredoxin-like_sf"/>
</dbReference>
<proteinExistence type="inferred from homology"/>
<dbReference type="VEuPathDB" id="FungiDB:PCH_Pc22g14570"/>
<dbReference type="GO" id="GO:0005788">
    <property type="term" value="C:endoplasmic reticulum lumen"/>
    <property type="evidence" value="ECO:0007669"/>
    <property type="project" value="UniProtKB-SubCell"/>
</dbReference>
<evidence type="ECO:0000256" key="4">
    <source>
        <dbReference type="ARBA" id="ARBA00006347"/>
    </source>
</evidence>
<keyword evidence="7" id="KW-0413">Isomerase</keyword>
<comment type="function">
    <text evidence="2">Participates in the folding of proteins containing disulfide bonds, may be involved in glycosylation, prolyl hydroxylation and triglyceride transfer.</text>
</comment>
<feature type="domain" description="Thioredoxin" evidence="11">
    <location>
        <begin position="9"/>
        <end position="135"/>
    </location>
</feature>
<dbReference type="GO" id="GO:0003756">
    <property type="term" value="F:protein disulfide isomerase activity"/>
    <property type="evidence" value="ECO:0007669"/>
    <property type="project" value="UniProtKB-EC"/>
</dbReference>
<evidence type="ECO:0000259" key="11">
    <source>
        <dbReference type="PROSITE" id="PS51352"/>
    </source>
</evidence>
<dbReference type="OrthoDB" id="427280at2759"/>
<keyword evidence="6" id="KW-0256">Endoplasmic reticulum</keyword>